<comment type="subcellular location">
    <subcellularLocation>
        <location evidence="2">Cell membrane</location>
        <topology evidence="2">Single-pass type I membrane protein</topology>
    </subcellularLocation>
</comment>
<dbReference type="Pfam" id="PF00028">
    <property type="entry name" value="Cadherin"/>
    <property type="match status" value="17"/>
</dbReference>
<feature type="domain" description="Cadherin" evidence="15">
    <location>
        <begin position="2139"/>
        <end position="2244"/>
    </location>
</feature>
<dbReference type="CDD" id="cd11304">
    <property type="entry name" value="Cadherin_repeat"/>
    <property type="match status" value="23"/>
</dbReference>
<gene>
    <name evidence="16" type="ORF">GSONMT00056300001</name>
</gene>
<evidence type="ECO:0000256" key="11">
    <source>
        <dbReference type="ARBA" id="ARBA00023180"/>
    </source>
</evidence>
<feature type="domain" description="Cadherin" evidence="15">
    <location>
        <begin position="244"/>
        <end position="348"/>
    </location>
</feature>
<evidence type="ECO:0000256" key="10">
    <source>
        <dbReference type="ARBA" id="ARBA00023136"/>
    </source>
</evidence>
<dbReference type="GO" id="GO:0007156">
    <property type="term" value="P:homophilic cell adhesion via plasma membrane adhesion molecules"/>
    <property type="evidence" value="ECO:0007669"/>
    <property type="project" value="InterPro"/>
</dbReference>
<feature type="domain" description="Cadherin" evidence="15">
    <location>
        <begin position="1813"/>
        <end position="1917"/>
    </location>
</feature>
<dbReference type="GO" id="GO:0009653">
    <property type="term" value="P:anatomical structure morphogenesis"/>
    <property type="evidence" value="ECO:0007669"/>
    <property type="project" value="UniProtKB-ARBA"/>
</dbReference>
<sequence>MGDWWSTGRGGGWQVLFFILCLCALDSVTGQARYTIPEEQAEGSIVGNIGRDLGLEVKRLVSGKARIITRGTRQYVDLNRDKGILVVKERIDREELCGQTTPCSFSFELIIENPIQLYRVTVEVRDINDNTPSFPKEEISLEISESAVSATRFSLESAVDPDVGVNGIQNYYLKPTDHFQLEVHSLSNGGKYIEMILQHPLDREKQETLSLVLIATDGGEPQRSGTVRIHITVLDANDNAPVCGQPVYKADVKESSPKGTLITTVSANDADKGINGEVTFAMAHVSKEAKELFELNVSTGEIKLVAKVDFEKTNNYQLNVQAKDHWGLADTCKVVIQITDENDNVPTIQLMSFSHSISEDSPLGTTVAVINVEDADSDGNGIVLCSINADIPFKIESSLTDYYTIVTESPLDRETVSEYNITIKVSDEGSPPLSSSKNITVKVSDVNDNPPKFVQPEYSKSIQENNSPGFSIFAVRASDADWGQNARVSYFLDDKQVNGLAVSSFVSVNSENGAIHAVRSFDYEQIKSFDFNVTARDGGSPPLSSVVAVRILVQDQNDNAPQVLYPVQTSSSLVAEMVPRSADVGYLVTKVVAVDVDSGQNAWLSYKLQKATDRALFEVGLQNGEIRTIRQVLYPVQTSSSLVAEMVPRSADVGYLVTKVVAVDVDSGQNAWLSYKLQKATDRALFEVGLQNGEIRTIRQVNDKDAVKQRLTVVVEDNGQPSRSATVNVNVAVADSFPEEMKKGSLIGNVAQDLGLDLKRLRAGRARIVTGESIQYTELKTDKGILVVSERIDREQLCGDVTPCSFSFEMILENPMELHRVTVEIIDVNDHAPAFPNKGIHFEISESATVGSRFLLESAEDNDVGHNALQNYILTPNDNFILKQHANPDGSKYAEMFLQKPLDREEHPFLSLKLIAVDGGDPQRSGSVNIEITVLDANDNAPVFNQSVYRAAVVENGPKGTYITTVNASDADRDTNGQITYSFSKLKGSIEDMFVIDQNSGIISVSGPIDFEKDKKYEVRVEAKDQGGLTDSSKVVIEVIDVNDNAPVINVMSFSSPVSEDAPPGTTIAIINVKDADSERNGHITCSIDTNLPFKIKSSLTNYYNLITDSIFDREAVPEYNITITATDSGSPPLSSARTLHLRISDVNDNAPLFDKGPYFAYVTENNSPGMSIFTVSARDSDWNQNARISYLLEDTQISGSPVSSYISINSENGILHALRSFDYEQIKQLKLVVKAQDGGSPPLSSNVSINIFIQDQNDNAPQVLYPVQTSSSLVAEMVPRSADVGYLVTKVVAVDVDSGQNAWLSYKLQKATDRALFEVGLQNGEIRTIRQVNDKDAVKQRLTVVVEDNGQPSRSATVNVNVAVADSFPEVLSEFTDFTHDKEYNDNLTFYLVLALAVVSFLFITCLVVIISVKIYRWRQSRILYHSNLPVIPYYPPRYADTLGTGTLQHVYNYEVCRTTDSRKSDCQFARPCSQNVLIMDPSSTGTMQRIQNEKNILDEPDSPLEVSLLPLFWKENNAARCLITSERFYMFKCLMMFVFWTLRAAVDQIHNKKFTCGFYSLFAMEFKGLLQPKTWRLCGLGWQVLIFVLYLNHIVSGQIRYSIPEEMKTGSLIGNVAHDLGLDLKRLRAGRARIVTGESIQYTELKTDKGILVVSERIDREQLCGDVTPCSFSFEMILETPIELHRVVVEILDVNDHAPTFQNSDFKLEISESATIGARFILESAEDPDVGVNDLQKYVLTPNDNFVLKQLANPDGSKYAEMILQKPLDREENPRLSLKLIAVDGGNPQRSGTVNIEITVLDANDNAPVFNQSVYRATVMENAPKGTYITTVNASDADSGSNGQITYSFSKLKGSIADIFVIDKDIGIISVLGHIDFEKDKKYDIRVEAKDQGGFTDTSQIVIEVIDVNDNAPVINVMSFSSPVSEDAPPGTTIAVINVKDGDSERNGQISCTTGKDLPFKIKSSITSYYNLISDKGFDRETTPEYNITITATDSGSPPLSSARTLQLRIADVNDNAPLFHQSSYSAYVTENNSPGMSIFTVSARDSDWNQNARISYILEDTKISGTPVSTYISINSETGVLHAVRSFDYEQIKQLTLVVKAQDGGSPPLGSNVSVNILIQDQNDNSPQVLYPIQTSSSLMTEMVPRSADVGYLVTKVVAVDVDSGQNAWLSYKLQKATDRALFEVGLQNGEIRTIRQVNDKDAVKQRLTVVVEDNGQPSRSATVSVHVAVADSFPEVLSEFTDFTHDKEYNDNLTFYLVLALAVVSFSFITCLVVIISVKIYRWRQSRILYHSNLPVIPYYPPRYADTLGTGTLQHVYNYEVCRTTDSRKSDCQFARPCSQNVLIMDPSSTGTMQRIKNEQNILDEPDSPLESVAGQIRYSIPEEMKKGSLIGNVAQDLGLDLKRLRVGRARIVTGESIQYTELKTDKGILVVSERIDREQLCGDVTPCSFSFEIILENPIELHRITVEILDVQDGGSPPLSSNVSVNLFIQDQNDNAPQVLYPVQTSSSLVAEMVPRSADVGYLVTKVVAVDVDSGQNAWLSYKLQKATDRALFEVGLQNGEIRTIRQVNDKDAVKQRITVVVEDNGQPSRSATVNVNVAVADSFPEVLSEFTDFTHDKEYNDNLTFYLVLALAVVSFLFITCLVVIISVKIYRWRQSRILYHSNLPVIPYYPPRYADTLGTGTLQHVYNYEVCRTTDSRKSDCQFARPLLIFVLGQIRYSIPEEMKKGSLIGNVAQDLGLDLKRLRAGRARIVTGESIQYTELKTDKGILVVSERIDREQLCGDATPCSFSFEIILENPIELHRITVEILDAQDGGSPPLGSNVSVNIFIQDQNDNAPQVLYPVQTSSSLVTEMVPRSADVGYLVTKVVAVDVDSGQNAWLSYKVQKATDRALFEVGLQNGEIRTTRQVNDKDAVKQRLTVVVEDNGHPSRSATVNVNVAVADSFPEVLSEFTYFTHDNEYNDNLTFYLVLALAVVSFLFITCLVVIISVKIYRWRQSRILYHSNLPVIPYYPPRYADTLGTGTLQHVYNYEVCRTTDSRNSGCQFARPFILSVDKSAIPFQRR</sequence>
<keyword evidence="5 14" id="KW-0732">Signal</keyword>
<feature type="domain" description="Cadherin" evidence="15">
    <location>
        <begin position="1279"/>
        <end position="1376"/>
    </location>
</feature>
<dbReference type="FunFam" id="2.60.40.60:FF:000004">
    <property type="entry name" value="Protocadherin 1 gamma 2"/>
    <property type="match status" value="6"/>
</dbReference>
<feature type="domain" description="Cadherin" evidence="15">
    <location>
        <begin position="1155"/>
        <end position="1264"/>
    </location>
</feature>
<feature type="domain" description="Cadherin" evidence="15">
    <location>
        <begin position="19"/>
        <end position="134"/>
    </location>
</feature>
<keyword evidence="7 12" id="KW-0106">Calcium</keyword>
<keyword evidence="8" id="KW-0130">Cell adhesion</keyword>
<feature type="domain" description="Cadherin" evidence="15">
    <location>
        <begin position="2852"/>
        <end position="2957"/>
    </location>
</feature>
<feature type="transmembrane region" description="Helical" evidence="13">
    <location>
        <begin position="2629"/>
        <end position="2654"/>
    </location>
</feature>
<feature type="transmembrane region" description="Helical" evidence="13">
    <location>
        <begin position="2970"/>
        <end position="2995"/>
    </location>
</feature>
<feature type="domain" description="Cadherin" evidence="15">
    <location>
        <begin position="454"/>
        <end position="563"/>
    </location>
</feature>
<dbReference type="PRINTS" id="PR00205">
    <property type="entry name" value="CADHERIN"/>
</dbReference>
<comment type="function">
    <text evidence="1">Potential calcium-dependent cell-adhesion protein. May be involved in the establishment and maintenance of specific neuronal connections in the brain.</text>
</comment>
<keyword evidence="11" id="KW-0325">Glycoprotein</keyword>
<dbReference type="SMART" id="SM00112">
    <property type="entry name" value="CA"/>
    <property type="match status" value="20"/>
</dbReference>
<evidence type="ECO:0000256" key="14">
    <source>
        <dbReference type="SAM" id="SignalP"/>
    </source>
</evidence>
<feature type="transmembrane region" description="Helical" evidence="13">
    <location>
        <begin position="2257"/>
        <end position="2282"/>
    </location>
</feature>
<feature type="domain" description="Cadherin" evidence="15">
    <location>
        <begin position="2768"/>
        <end position="2845"/>
    </location>
</feature>
<dbReference type="Pfam" id="PF08266">
    <property type="entry name" value="Cadherin_2"/>
    <property type="match status" value="5"/>
</dbReference>
<evidence type="ECO:0000256" key="12">
    <source>
        <dbReference type="PROSITE-ProRule" id="PRU00043"/>
    </source>
</evidence>
<feature type="domain" description="Cadherin" evidence="15">
    <location>
        <begin position="349"/>
        <end position="453"/>
    </location>
</feature>
<feature type="domain" description="Cadherin" evidence="15">
    <location>
        <begin position="2023"/>
        <end position="2132"/>
    </location>
</feature>
<feature type="domain" description="Cadherin" evidence="15">
    <location>
        <begin position="1647"/>
        <end position="1703"/>
    </location>
</feature>
<reference evidence="16" key="2">
    <citation type="submission" date="2014-03" db="EMBL/GenBank/DDBJ databases">
        <authorList>
            <person name="Genoscope - CEA"/>
        </authorList>
    </citation>
    <scope>NUCLEOTIDE SEQUENCE</scope>
</reference>
<evidence type="ECO:0000313" key="17">
    <source>
        <dbReference type="Proteomes" id="UP000193380"/>
    </source>
</evidence>
<keyword evidence="6" id="KW-0677">Repeat</keyword>
<dbReference type="FunFam" id="2.60.40.60:FF:000018">
    <property type="entry name" value="Protocadherin gamma c3"/>
    <property type="match status" value="1"/>
</dbReference>
<evidence type="ECO:0000256" key="3">
    <source>
        <dbReference type="ARBA" id="ARBA00022475"/>
    </source>
</evidence>
<feature type="domain" description="Cadherin" evidence="15">
    <location>
        <begin position="647"/>
        <end position="735"/>
    </location>
</feature>
<dbReference type="PROSITE" id="PS00232">
    <property type="entry name" value="CADHERIN_1"/>
    <property type="match status" value="11"/>
</dbReference>
<evidence type="ECO:0000256" key="1">
    <source>
        <dbReference type="ARBA" id="ARBA00003436"/>
    </source>
</evidence>
<feature type="domain" description="Cadherin" evidence="15">
    <location>
        <begin position="2519"/>
        <end position="2616"/>
    </location>
</feature>
<dbReference type="FunFam" id="2.60.40.60:FF:000007">
    <property type="entry name" value="Protocadherin alpha 2"/>
    <property type="match status" value="2"/>
</dbReference>
<accession>A0A060YF35</accession>
<dbReference type="PANTHER" id="PTHR24028">
    <property type="entry name" value="CADHERIN-87A"/>
    <property type="match status" value="1"/>
</dbReference>
<dbReference type="InterPro" id="IPR002126">
    <property type="entry name" value="Cadherin-like_dom"/>
</dbReference>
<dbReference type="Gene3D" id="2.60.40.60">
    <property type="entry name" value="Cadherins"/>
    <property type="match status" value="23"/>
</dbReference>
<dbReference type="InterPro" id="IPR013164">
    <property type="entry name" value="Cadherin_N"/>
</dbReference>
<feature type="domain" description="Cadherin" evidence="15">
    <location>
        <begin position="135"/>
        <end position="243"/>
    </location>
</feature>
<feature type="domain" description="Cadherin" evidence="15">
    <location>
        <begin position="779"/>
        <end position="835"/>
    </location>
</feature>
<dbReference type="EMBL" id="FR910405">
    <property type="protein sequence ID" value="CDQ90331.1"/>
    <property type="molecule type" value="Genomic_DNA"/>
</dbReference>
<dbReference type="PANTHER" id="PTHR24028:SF296">
    <property type="entry name" value="PROTOCADHERIN 1 GAMMA 11 PRECURSOR-RELATED"/>
    <property type="match status" value="1"/>
</dbReference>
<dbReference type="FunFam" id="2.60.40.60:FF:000002">
    <property type="entry name" value="Protocadherin alpha 2"/>
    <property type="match status" value="3"/>
</dbReference>
<dbReference type="InterPro" id="IPR020894">
    <property type="entry name" value="Cadherin_CS"/>
</dbReference>
<dbReference type="PaxDb" id="8022-A0A060YF35"/>
<feature type="domain" description="Cadherin" evidence="15">
    <location>
        <begin position="836"/>
        <end position="944"/>
    </location>
</feature>
<feature type="domain" description="Cadherin" evidence="15">
    <location>
        <begin position="945"/>
        <end position="1049"/>
    </location>
</feature>
<evidence type="ECO:0000256" key="9">
    <source>
        <dbReference type="ARBA" id="ARBA00022989"/>
    </source>
</evidence>
<feature type="chain" id="PRO_5001596164" description="Cadherin domain-containing protein" evidence="14">
    <location>
        <begin position="31"/>
        <end position="3069"/>
    </location>
</feature>
<feature type="domain" description="Cadherin" evidence="15">
    <location>
        <begin position="1704"/>
        <end position="1812"/>
    </location>
</feature>
<dbReference type="FunFam" id="2.60.40.60:FF:000129">
    <property type="entry name" value="protocadherin alpha-C2 isoform X1"/>
    <property type="match status" value="3"/>
</dbReference>
<dbReference type="FunFam" id="2.60.40.60:FF:000001">
    <property type="entry name" value="Protocadherin alpha 2"/>
    <property type="match status" value="3"/>
</dbReference>
<feature type="domain" description="Cadherin" evidence="15">
    <location>
        <begin position="1050"/>
        <end position="1154"/>
    </location>
</feature>
<feature type="transmembrane region" description="Helical" evidence="13">
    <location>
        <begin position="1389"/>
        <end position="1414"/>
    </location>
</feature>
<protein>
    <recommendedName>
        <fullName evidence="15">Cadherin domain-containing protein</fullName>
    </recommendedName>
</protein>
<feature type="domain" description="Cadherin" evidence="15">
    <location>
        <begin position="2369"/>
        <end position="2504"/>
    </location>
</feature>
<dbReference type="SUPFAM" id="SSF49313">
    <property type="entry name" value="Cadherin-like"/>
    <property type="match status" value="21"/>
</dbReference>
<dbReference type="Pfam" id="PF16492">
    <property type="entry name" value="Cadherin_C_2"/>
    <property type="match status" value="4"/>
</dbReference>
<feature type="transmembrane region" description="Helical" evidence="13">
    <location>
        <begin position="1531"/>
        <end position="1548"/>
    </location>
</feature>
<organism evidence="16 17">
    <name type="scientific">Oncorhynchus mykiss</name>
    <name type="common">Rainbow trout</name>
    <name type="synonym">Salmo gairdneri</name>
    <dbReference type="NCBI Taxonomy" id="8022"/>
    <lineage>
        <taxon>Eukaryota</taxon>
        <taxon>Metazoa</taxon>
        <taxon>Chordata</taxon>
        <taxon>Craniata</taxon>
        <taxon>Vertebrata</taxon>
        <taxon>Euteleostomi</taxon>
        <taxon>Actinopterygii</taxon>
        <taxon>Neopterygii</taxon>
        <taxon>Teleostei</taxon>
        <taxon>Protacanthopterygii</taxon>
        <taxon>Salmoniformes</taxon>
        <taxon>Salmonidae</taxon>
        <taxon>Salmoninae</taxon>
        <taxon>Oncorhynchus</taxon>
    </lineage>
</organism>
<evidence type="ECO:0000256" key="13">
    <source>
        <dbReference type="SAM" id="Phobius"/>
    </source>
</evidence>
<dbReference type="FunFam" id="2.60.40.60:FF:000006">
    <property type="entry name" value="Protocadherin alpha 2"/>
    <property type="match status" value="4"/>
</dbReference>
<dbReference type="Proteomes" id="UP000193380">
    <property type="component" value="Unassembled WGS sequence"/>
</dbReference>
<keyword evidence="10 13" id="KW-0472">Membrane</keyword>
<evidence type="ECO:0000313" key="16">
    <source>
        <dbReference type="EMBL" id="CDQ90331.1"/>
    </source>
</evidence>
<dbReference type="GO" id="GO:0005509">
    <property type="term" value="F:calcium ion binding"/>
    <property type="evidence" value="ECO:0007669"/>
    <property type="project" value="UniProtKB-UniRule"/>
</dbReference>
<proteinExistence type="predicted"/>
<feature type="signal peptide" evidence="14">
    <location>
        <begin position="1"/>
        <end position="30"/>
    </location>
</feature>
<reference evidence="16" key="1">
    <citation type="journal article" date="2014" name="Nat. Commun.">
        <title>The rainbow trout genome provides novel insights into evolution after whole-genome duplication in vertebrates.</title>
        <authorList>
            <person name="Berthelot C."/>
            <person name="Brunet F."/>
            <person name="Chalopin D."/>
            <person name="Juanchich A."/>
            <person name="Bernard M."/>
            <person name="Noel B."/>
            <person name="Bento P."/>
            <person name="Da Silva C."/>
            <person name="Labadie K."/>
            <person name="Alberti A."/>
            <person name="Aury J.M."/>
            <person name="Louis A."/>
            <person name="Dehais P."/>
            <person name="Bardou P."/>
            <person name="Montfort J."/>
            <person name="Klopp C."/>
            <person name="Cabau C."/>
            <person name="Gaspin C."/>
            <person name="Thorgaard G.H."/>
            <person name="Boussaha M."/>
            <person name="Quillet E."/>
            <person name="Guyomard R."/>
            <person name="Galiana D."/>
            <person name="Bobe J."/>
            <person name="Volff J.N."/>
            <person name="Genet C."/>
            <person name="Wincker P."/>
            <person name="Jaillon O."/>
            <person name="Roest Crollius H."/>
            <person name="Guiguen Y."/>
        </authorList>
    </citation>
    <scope>NUCLEOTIDE SEQUENCE [LARGE SCALE GENOMIC DNA]</scope>
</reference>
<evidence type="ECO:0000259" key="15">
    <source>
        <dbReference type="PROSITE" id="PS50268"/>
    </source>
</evidence>
<feature type="domain" description="Cadherin" evidence="15">
    <location>
        <begin position="1918"/>
        <end position="2022"/>
    </location>
</feature>
<keyword evidence="4 13" id="KW-0812">Transmembrane</keyword>
<dbReference type="PROSITE" id="PS50268">
    <property type="entry name" value="CADHERIN_2"/>
    <property type="match status" value="22"/>
</dbReference>
<dbReference type="InterPro" id="IPR015919">
    <property type="entry name" value="Cadherin-like_sf"/>
</dbReference>
<dbReference type="STRING" id="8022.A0A060YF35"/>
<dbReference type="GO" id="GO:0005886">
    <property type="term" value="C:plasma membrane"/>
    <property type="evidence" value="ECO:0007669"/>
    <property type="project" value="UniProtKB-SubCell"/>
</dbReference>
<keyword evidence="3" id="KW-1003">Cell membrane</keyword>
<evidence type="ECO:0000256" key="5">
    <source>
        <dbReference type="ARBA" id="ARBA00022729"/>
    </source>
</evidence>
<evidence type="ECO:0000256" key="4">
    <source>
        <dbReference type="ARBA" id="ARBA00022692"/>
    </source>
</evidence>
<dbReference type="InterPro" id="IPR032455">
    <property type="entry name" value="Cadherin_C"/>
</dbReference>
<dbReference type="InterPro" id="IPR050174">
    <property type="entry name" value="Protocadherin/Cadherin-CA"/>
</dbReference>
<evidence type="ECO:0000256" key="8">
    <source>
        <dbReference type="ARBA" id="ARBA00022889"/>
    </source>
</evidence>
<keyword evidence="9 13" id="KW-1133">Transmembrane helix</keyword>
<evidence type="ECO:0000256" key="6">
    <source>
        <dbReference type="ARBA" id="ARBA00022737"/>
    </source>
</evidence>
<name>A0A060YF35_ONCMY</name>
<evidence type="ECO:0000256" key="7">
    <source>
        <dbReference type="ARBA" id="ARBA00022837"/>
    </source>
</evidence>
<evidence type="ECO:0000256" key="2">
    <source>
        <dbReference type="ARBA" id="ARBA00004251"/>
    </source>
</evidence>